<dbReference type="SUPFAM" id="SSF74653">
    <property type="entry name" value="TolA/TonB C-terminal domain"/>
    <property type="match status" value="1"/>
</dbReference>
<dbReference type="RefSeq" id="WP_241446593.1">
    <property type="nucleotide sequence ID" value="NZ_JAKZHW010000001.1"/>
</dbReference>
<proteinExistence type="predicted"/>
<gene>
    <name evidence="3" type="ORF">LZ016_06505</name>
</gene>
<protein>
    <submittedName>
        <fullName evidence="3">Energy transducer TonB</fullName>
    </submittedName>
</protein>
<evidence type="ECO:0000256" key="1">
    <source>
        <dbReference type="SAM" id="SignalP"/>
    </source>
</evidence>
<keyword evidence="1" id="KW-0732">Signal</keyword>
<feature type="domain" description="TonB C-terminal" evidence="2">
    <location>
        <begin position="208"/>
        <end position="266"/>
    </location>
</feature>
<dbReference type="Pfam" id="PF03544">
    <property type="entry name" value="TonB_C"/>
    <property type="match status" value="1"/>
</dbReference>
<dbReference type="EMBL" id="JAKZHW010000001">
    <property type="protein sequence ID" value="MCH8615750.1"/>
    <property type="molecule type" value="Genomic_DNA"/>
</dbReference>
<evidence type="ECO:0000313" key="3">
    <source>
        <dbReference type="EMBL" id="MCH8615750.1"/>
    </source>
</evidence>
<organism evidence="3 4">
    <name type="scientific">Sphingomonas telluris</name>
    <dbReference type="NCBI Taxonomy" id="2907998"/>
    <lineage>
        <taxon>Bacteria</taxon>
        <taxon>Pseudomonadati</taxon>
        <taxon>Pseudomonadota</taxon>
        <taxon>Alphaproteobacteria</taxon>
        <taxon>Sphingomonadales</taxon>
        <taxon>Sphingomonadaceae</taxon>
        <taxon>Sphingomonas</taxon>
    </lineage>
</organism>
<evidence type="ECO:0000313" key="4">
    <source>
        <dbReference type="Proteomes" id="UP001203058"/>
    </source>
</evidence>
<dbReference type="InterPro" id="IPR037682">
    <property type="entry name" value="TonB_C"/>
</dbReference>
<comment type="caution">
    <text evidence="3">The sequence shown here is derived from an EMBL/GenBank/DDBJ whole genome shotgun (WGS) entry which is preliminary data.</text>
</comment>
<sequence length="287" mass="30914">MRLRVIALAAIGVSSTSFAASAPKQPSGKWIVNFADAQCVATRNYGSEEDPFYLVLKAPAVGDVLQLGLVRKGATDEATQIDAEILFDESAPVRTSLLDFGNRKLNQRAMMANLPAKQLSPLTTAKTLRIRAREDGVSTIGTRLAVNTSRADEAFTLAQMTAVLKALDTCAADLRKIWKVWDYEKGGAQAGLKQGPTGDLVRLFDADDYPAISILKGQIGDVGFVLLIDELGKVADCTVIRTSGVAALDAQSCAIVKARGKFKPAVGLDDKPSKSAWFQRVRWALMR</sequence>
<dbReference type="Proteomes" id="UP001203058">
    <property type="component" value="Unassembled WGS sequence"/>
</dbReference>
<keyword evidence="4" id="KW-1185">Reference proteome</keyword>
<reference evidence="3 4" key="1">
    <citation type="submission" date="2022-03" db="EMBL/GenBank/DDBJ databases">
        <authorList>
            <person name="Jo J.-H."/>
            <person name="Im W.-T."/>
        </authorList>
    </citation>
    <scope>NUCLEOTIDE SEQUENCE [LARGE SCALE GENOMIC DNA]</scope>
    <source>
        <strain evidence="3 4">SM33</strain>
    </source>
</reference>
<feature type="chain" id="PRO_5045326012" evidence="1">
    <location>
        <begin position="20"/>
        <end position="287"/>
    </location>
</feature>
<evidence type="ECO:0000259" key="2">
    <source>
        <dbReference type="Pfam" id="PF03544"/>
    </source>
</evidence>
<feature type="signal peptide" evidence="1">
    <location>
        <begin position="1"/>
        <end position="19"/>
    </location>
</feature>
<accession>A0ABS9VLA3</accession>
<name>A0ABS9VLA3_9SPHN</name>
<dbReference type="Gene3D" id="3.30.1150.10">
    <property type="match status" value="1"/>
</dbReference>